<dbReference type="InterPro" id="IPR036869">
    <property type="entry name" value="J_dom_sf"/>
</dbReference>
<dbReference type="SUPFAM" id="SSF46565">
    <property type="entry name" value="Chaperone J-domain"/>
    <property type="match status" value="1"/>
</dbReference>
<feature type="region of interest" description="Disordered" evidence="1">
    <location>
        <begin position="245"/>
        <end position="293"/>
    </location>
</feature>
<dbReference type="Pfam" id="PF23302">
    <property type="entry name" value="HTH_DNAJC9"/>
    <property type="match status" value="1"/>
</dbReference>
<dbReference type="PANTHER" id="PTHR44144:SF1">
    <property type="entry name" value="DNAJ HOMOLOG SUBFAMILY C MEMBER 9"/>
    <property type="match status" value="1"/>
</dbReference>
<accession>A0A068RXA9</accession>
<dbReference type="GO" id="GO:0031072">
    <property type="term" value="F:heat shock protein binding"/>
    <property type="evidence" value="ECO:0007669"/>
    <property type="project" value="TreeGrafter"/>
</dbReference>
<feature type="compositionally biased region" description="Low complexity" evidence="1">
    <location>
        <begin position="245"/>
        <end position="255"/>
    </location>
</feature>
<dbReference type="SMART" id="SM00271">
    <property type="entry name" value="DnaJ"/>
    <property type="match status" value="1"/>
</dbReference>
<feature type="domain" description="J" evidence="2">
    <location>
        <begin position="13"/>
        <end position="85"/>
    </location>
</feature>
<dbReference type="EMBL" id="CBTN010000018">
    <property type="protein sequence ID" value="CDH53591.1"/>
    <property type="molecule type" value="Genomic_DNA"/>
</dbReference>
<dbReference type="OrthoDB" id="110024at2759"/>
<dbReference type="PANTHER" id="PTHR44144">
    <property type="entry name" value="DNAJ HOMOLOG SUBFAMILY C MEMBER 9"/>
    <property type="match status" value="1"/>
</dbReference>
<dbReference type="InterPro" id="IPR001623">
    <property type="entry name" value="DnaJ_domain"/>
</dbReference>
<dbReference type="InterPro" id="IPR018253">
    <property type="entry name" value="DnaJ_domain_CS"/>
</dbReference>
<dbReference type="InterPro" id="IPR056453">
    <property type="entry name" value="HTH_DNAJC9"/>
</dbReference>
<evidence type="ECO:0000313" key="3">
    <source>
        <dbReference type="EMBL" id="CDH53591.1"/>
    </source>
</evidence>
<dbReference type="Pfam" id="PF00226">
    <property type="entry name" value="DnaJ"/>
    <property type="match status" value="1"/>
</dbReference>
<feature type="compositionally biased region" description="Basic residues" evidence="1">
    <location>
        <begin position="188"/>
        <end position="199"/>
    </location>
</feature>
<dbReference type="GO" id="GO:0005634">
    <property type="term" value="C:nucleus"/>
    <property type="evidence" value="ECO:0007669"/>
    <property type="project" value="TreeGrafter"/>
</dbReference>
<keyword evidence="4" id="KW-1185">Reference proteome</keyword>
<dbReference type="PROSITE" id="PS50076">
    <property type="entry name" value="DNAJ_2"/>
    <property type="match status" value="1"/>
</dbReference>
<proteinExistence type="predicted"/>
<feature type="region of interest" description="Disordered" evidence="1">
    <location>
        <begin position="185"/>
        <end position="218"/>
    </location>
</feature>
<dbReference type="GO" id="GO:0005737">
    <property type="term" value="C:cytoplasm"/>
    <property type="evidence" value="ECO:0007669"/>
    <property type="project" value="TreeGrafter"/>
</dbReference>
<comment type="caution">
    <text evidence="3">The sequence shown here is derived from an EMBL/GenBank/DDBJ whole genome shotgun (WGS) entry which is preliminary data.</text>
</comment>
<dbReference type="VEuPathDB" id="FungiDB:LCOR_04929.1"/>
<dbReference type="Proteomes" id="UP000027586">
    <property type="component" value="Unassembled WGS sequence"/>
</dbReference>
<evidence type="ECO:0000313" key="4">
    <source>
        <dbReference type="Proteomes" id="UP000027586"/>
    </source>
</evidence>
<organism evidence="3 4">
    <name type="scientific">Lichtheimia corymbifera JMRC:FSU:9682</name>
    <dbReference type="NCBI Taxonomy" id="1263082"/>
    <lineage>
        <taxon>Eukaryota</taxon>
        <taxon>Fungi</taxon>
        <taxon>Fungi incertae sedis</taxon>
        <taxon>Mucoromycota</taxon>
        <taxon>Mucoromycotina</taxon>
        <taxon>Mucoromycetes</taxon>
        <taxon>Mucorales</taxon>
        <taxon>Lichtheimiaceae</taxon>
        <taxon>Lichtheimia</taxon>
    </lineage>
</organism>
<feature type="compositionally biased region" description="Basic and acidic residues" evidence="1">
    <location>
        <begin position="200"/>
        <end position="218"/>
    </location>
</feature>
<dbReference type="PRINTS" id="PR00625">
    <property type="entry name" value="JDOMAIN"/>
</dbReference>
<reference evidence="3" key="1">
    <citation type="submission" date="2013-08" db="EMBL/GenBank/DDBJ databases">
        <title>Gene expansion shapes genome architecture in the human pathogen Lichtheimia corymbifera: an evolutionary genomics analysis in the ancient terrestrial Mucorales (Mucoromycotina).</title>
        <authorList>
            <person name="Schwartze V.U."/>
            <person name="Winter S."/>
            <person name="Shelest E."/>
            <person name="Marcet-Houben M."/>
            <person name="Horn F."/>
            <person name="Wehner S."/>
            <person name="Hoffmann K."/>
            <person name="Riege K."/>
            <person name="Sammeth M."/>
            <person name="Nowrousian M."/>
            <person name="Valiante V."/>
            <person name="Linde J."/>
            <person name="Jacobsen I.D."/>
            <person name="Marz M."/>
            <person name="Brakhage A.A."/>
            <person name="Gabaldon T."/>
            <person name="Bocker S."/>
            <person name="Voigt K."/>
        </authorList>
    </citation>
    <scope>NUCLEOTIDE SEQUENCE [LARGE SCALE GENOMIC DNA]</scope>
    <source>
        <strain evidence="3">FSU 9682</strain>
    </source>
</reference>
<feature type="compositionally biased region" description="Basic and acidic residues" evidence="1">
    <location>
        <begin position="276"/>
        <end position="287"/>
    </location>
</feature>
<sequence>MAPASSLLPDDADLYEILTLNRESATASDIKSQYRKLALKYHPDKQRPSATDEDKQAATLQFQRIGLAYSILSDPAKKSLYDKTGTISSDDGLAGDKSWTDYFKELWTGVVNAETIEQFASQYRGSDEEERDVLRYYQQCNGNMDRILSHVECSELTDGERLAEIIQKAIDRGDATTLKEFKSTTTAKAHRARAKQHQRQVKEWNAKHGQKNEKKDGDQSLLALIQARNKERAAKLDALADSIAARTAEASSSTSKGGKKRNKRQAEAEEGPSEEEFQKIQERLMENKRRKAK</sequence>
<gene>
    <name evidence="3" type="ORF">LCOR_04929.1</name>
</gene>
<protein>
    <submittedName>
        <fullName evidence="3">Domain-containing protein</fullName>
    </submittedName>
</protein>
<evidence type="ECO:0000256" key="1">
    <source>
        <dbReference type="SAM" id="MobiDB-lite"/>
    </source>
</evidence>
<dbReference type="STRING" id="1263082.A0A068RXA9"/>
<dbReference type="PROSITE" id="PS00636">
    <property type="entry name" value="DNAJ_1"/>
    <property type="match status" value="1"/>
</dbReference>
<dbReference type="AlphaFoldDB" id="A0A068RXA9"/>
<dbReference type="Gene3D" id="1.10.287.110">
    <property type="entry name" value="DnaJ domain"/>
    <property type="match status" value="1"/>
</dbReference>
<dbReference type="InterPro" id="IPR052594">
    <property type="entry name" value="J_domain-containing_protein"/>
</dbReference>
<evidence type="ECO:0000259" key="2">
    <source>
        <dbReference type="PROSITE" id="PS50076"/>
    </source>
</evidence>
<name>A0A068RXA9_9FUNG</name>
<dbReference type="CDD" id="cd06257">
    <property type="entry name" value="DnaJ"/>
    <property type="match status" value="1"/>
</dbReference>